<dbReference type="PIRSF" id="PIRSF028069">
    <property type="entry name" value="UCP028069"/>
    <property type="match status" value="1"/>
</dbReference>
<gene>
    <name evidence="3" type="ORF">PGX00_19415</name>
</gene>
<dbReference type="EMBL" id="JAQLOI010000003">
    <property type="protein sequence ID" value="MDB1125709.1"/>
    <property type="molecule type" value="Genomic_DNA"/>
</dbReference>
<feature type="signal peptide" evidence="2">
    <location>
        <begin position="1"/>
        <end position="27"/>
    </location>
</feature>
<organism evidence="3 4">
    <name type="scientific">Vibrio algarum</name>
    <dbReference type="NCBI Taxonomy" id="3020714"/>
    <lineage>
        <taxon>Bacteria</taxon>
        <taxon>Pseudomonadati</taxon>
        <taxon>Pseudomonadota</taxon>
        <taxon>Gammaproteobacteria</taxon>
        <taxon>Vibrionales</taxon>
        <taxon>Vibrionaceae</taxon>
        <taxon>Vibrio</taxon>
    </lineage>
</organism>
<feature type="chain" id="PRO_5047019644" evidence="2">
    <location>
        <begin position="28"/>
        <end position="265"/>
    </location>
</feature>
<protein>
    <submittedName>
        <fullName evidence="3">DUF3450 domain-containing protein</fullName>
    </submittedName>
</protein>
<reference evidence="3 4" key="1">
    <citation type="submission" date="2023-01" db="EMBL/GenBank/DDBJ databases">
        <title>Vibrio sp. KJ40-1 sp.nov, isolated from marine algae.</title>
        <authorList>
            <person name="Butt M."/>
            <person name="Kim J.M.J."/>
            <person name="Jeon C.O.C."/>
        </authorList>
    </citation>
    <scope>NUCLEOTIDE SEQUENCE [LARGE SCALE GENOMIC DNA]</scope>
    <source>
        <strain evidence="3 4">KJ40-1</strain>
    </source>
</reference>
<feature type="coiled-coil region" evidence="1">
    <location>
        <begin position="85"/>
        <end position="112"/>
    </location>
</feature>
<sequence length="265" mass="30062">MKKFKNNLGSKSRVMLSLFMITGASHAASIDGSAKIEESAKVERAIINSAQKSQNIVSDSSDHAFELRTEIEALKAEINGLEVYENHLNRLIDSQAKELESAESQLNQISSTRQSIVPLMYQMLDTLTAYVAQDMPIRKDTREERIKSLNELMVQADISDAEKFRRILEAYQIEVDYVNKLGTYTSSIEIEGVVRETEQLYLGHISFIARSLDKQHYWVWVAKQKMWVSLDTVLHNELNHAYSVAEKLATPSLLKLPLSVSKVNQ</sequence>
<dbReference type="RefSeq" id="WP_272139656.1">
    <property type="nucleotide sequence ID" value="NZ_JAQLOI010000003.1"/>
</dbReference>
<proteinExistence type="predicted"/>
<evidence type="ECO:0000313" key="3">
    <source>
        <dbReference type="EMBL" id="MDB1125709.1"/>
    </source>
</evidence>
<keyword evidence="2" id="KW-0732">Signal</keyword>
<accession>A0ABT4YVV2</accession>
<evidence type="ECO:0000256" key="2">
    <source>
        <dbReference type="SAM" id="SignalP"/>
    </source>
</evidence>
<name>A0ABT4YVV2_9VIBR</name>
<evidence type="ECO:0000313" key="4">
    <source>
        <dbReference type="Proteomes" id="UP001210678"/>
    </source>
</evidence>
<dbReference type="Pfam" id="PF11932">
    <property type="entry name" value="DUF3450"/>
    <property type="match status" value="1"/>
</dbReference>
<keyword evidence="1" id="KW-0175">Coiled coil</keyword>
<dbReference type="Proteomes" id="UP001210678">
    <property type="component" value="Unassembled WGS sequence"/>
</dbReference>
<evidence type="ECO:0000256" key="1">
    <source>
        <dbReference type="SAM" id="Coils"/>
    </source>
</evidence>
<keyword evidence="4" id="KW-1185">Reference proteome</keyword>
<dbReference type="InterPro" id="IPR016866">
    <property type="entry name" value="UCP028069"/>
</dbReference>
<comment type="caution">
    <text evidence="3">The sequence shown here is derived from an EMBL/GenBank/DDBJ whole genome shotgun (WGS) entry which is preliminary data.</text>
</comment>